<evidence type="ECO:0000313" key="3">
    <source>
        <dbReference type="Proteomes" id="UP000216429"/>
    </source>
</evidence>
<dbReference type="Proteomes" id="UP000216429">
    <property type="component" value="Unassembled WGS sequence"/>
</dbReference>
<protein>
    <submittedName>
        <fullName evidence="2">Oxidoreductase</fullName>
    </submittedName>
</protein>
<comment type="caution">
    <text evidence="2">The sequence shown here is derived from an EMBL/GenBank/DDBJ whole genome shotgun (WGS) entry which is preliminary data.</text>
</comment>
<dbReference type="PRINTS" id="PR00081">
    <property type="entry name" value="GDHRDH"/>
</dbReference>
<dbReference type="PANTHER" id="PTHR42879:SF2">
    <property type="entry name" value="3-OXOACYL-[ACYL-CARRIER-PROTEIN] REDUCTASE FABG"/>
    <property type="match status" value="1"/>
</dbReference>
<dbReference type="Gene3D" id="3.40.50.720">
    <property type="entry name" value="NAD(P)-binding Rossmann-like Domain"/>
    <property type="match status" value="1"/>
</dbReference>
<dbReference type="InterPro" id="IPR020904">
    <property type="entry name" value="Sc_DH/Rdtase_CS"/>
</dbReference>
<organism evidence="2 3">
    <name type="scientific">Bordetella genomosp. 12</name>
    <dbReference type="NCBI Taxonomy" id="463035"/>
    <lineage>
        <taxon>Bacteria</taxon>
        <taxon>Pseudomonadati</taxon>
        <taxon>Pseudomonadota</taxon>
        <taxon>Betaproteobacteria</taxon>
        <taxon>Burkholderiales</taxon>
        <taxon>Alcaligenaceae</taxon>
        <taxon>Bordetella</taxon>
    </lineage>
</organism>
<name>A0A261VVT6_9BORD</name>
<dbReference type="Pfam" id="PF13561">
    <property type="entry name" value="adh_short_C2"/>
    <property type="match status" value="1"/>
</dbReference>
<dbReference type="InterPro" id="IPR002347">
    <property type="entry name" value="SDR_fam"/>
</dbReference>
<dbReference type="PANTHER" id="PTHR42879">
    <property type="entry name" value="3-OXOACYL-(ACYL-CARRIER-PROTEIN) REDUCTASE"/>
    <property type="match status" value="1"/>
</dbReference>
<dbReference type="PROSITE" id="PS00061">
    <property type="entry name" value="ADH_SHORT"/>
    <property type="match status" value="1"/>
</dbReference>
<accession>A0A261VVT6</accession>
<dbReference type="SUPFAM" id="SSF51735">
    <property type="entry name" value="NAD(P)-binding Rossmann-fold domains"/>
    <property type="match status" value="1"/>
</dbReference>
<dbReference type="NCBIfam" id="NF009466">
    <property type="entry name" value="PRK12826.1-2"/>
    <property type="match status" value="1"/>
</dbReference>
<dbReference type="CDD" id="cd05233">
    <property type="entry name" value="SDR_c"/>
    <property type="match status" value="1"/>
</dbReference>
<reference evidence="3" key="1">
    <citation type="submission" date="2017-05" db="EMBL/GenBank/DDBJ databases">
        <title>Complete and WGS of Bordetella genogroups.</title>
        <authorList>
            <person name="Spilker T."/>
            <person name="Lipuma J."/>
        </authorList>
    </citation>
    <scope>NUCLEOTIDE SEQUENCE [LARGE SCALE GENOMIC DNA]</scope>
    <source>
        <strain evidence="3">AU6712</strain>
    </source>
</reference>
<evidence type="ECO:0000256" key="1">
    <source>
        <dbReference type="ARBA" id="ARBA00006484"/>
    </source>
</evidence>
<dbReference type="OrthoDB" id="9806974at2"/>
<dbReference type="InterPro" id="IPR036291">
    <property type="entry name" value="NAD(P)-bd_dom_sf"/>
</dbReference>
<dbReference type="FunFam" id="3.40.50.720:FF:000084">
    <property type="entry name" value="Short-chain dehydrogenase reductase"/>
    <property type="match status" value="1"/>
</dbReference>
<proteinExistence type="inferred from homology"/>
<dbReference type="AlphaFoldDB" id="A0A261VVT6"/>
<gene>
    <name evidence="2" type="ORF">CAL22_04100</name>
</gene>
<dbReference type="InterPro" id="IPR050259">
    <property type="entry name" value="SDR"/>
</dbReference>
<dbReference type="PRINTS" id="PR00080">
    <property type="entry name" value="SDRFAMILY"/>
</dbReference>
<comment type="similarity">
    <text evidence="1">Belongs to the short-chain dehydrogenases/reductases (SDR) family.</text>
</comment>
<dbReference type="NCBIfam" id="NF005559">
    <property type="entry name" value="PRK07231.1"/>
    <property type="match status" value="1"/>
</dbReference>
<dbReference type="EMBL" id="NEVU01000001">
    <property type="protein sequence ID" value="OZI77720.1"/>
    <property type="molecule type" value="Genomic_DNA"/>
</dbReference>
<sequence>MTRSLPRVAVVTGGAHGIGAAIAAQLDALGHHVIIADLDTAAASQAAAGLRNASAHSLDAGDPDSIRRLFDSVRTRHGRCDILVNNAGIAHPGRFEDYPLERWQQVMAVNLNGPMLACQHAIGLMKPQAWGRIVNITSISGERASADRAAYGSSKAGLAALTRQIAVEFAGVGITANCVAPGPIDTPLTRAHHPAATRAEYLQRVPAGRYGAPDEVAQAVAYLCGEHTGYITGQTLAVDGGFLAAGLRG</sequence>
<evidence type="ECO:0000313" key="2">
    <source>
        <dbReference type="EMBL" id="OZI77720.1"/>
    </source>
</evidence>
<dbReference type="RefSeq" id="WP_094810604.1">
    <property type="nucleotide sequence ID" value="NZ_NEVU01000001.1"/>
</dbReference>
<keyword evidence="3" id="KW-1185">Reference proteome</keyword>
<dbReference type="GO" id="GO:0032787">
    <property type="term" value="P:monocarboxylic acid metabolic process"/>
    <property type="evidence" value="ECO:0007669"/>
    <property type="project" value="UniProtKB-ARBA"/>
</dbReference>